<dbReference type="OrthoDB" id="9777133at2"/>
<dbReference type="GO" id="GO:0033194">
    <property type="term" value="P:response to hydroperoxide"/>
    <property type="evidence" value="ECO:0007669"/>
    <property type="project" value="TreeGrafter"/>
</dbReference>
<dbReference type="EMBL" id="QOVM01000001">
    <property type="protein sequence ID" value="RXG24874.1"/>
    <property type="molecule type" value="Genomic_DNA"/>
</dbReference>
<comment type="caution">
    <text evidence="2">The sequence shown here is derived from an EMBL/GenBank/DDBJ whole genome shotgun (WGS) entry which is preliminary data.</text>
</comment>
<evidence type="ECO:0000313" key="2">
    <source>
        <dbReference type="EMBL" id="RXG24874.1"/>
    </source>
</evidence>
<dbReference type="HAMAP" id="MF_00652">
    <property type="entry name" value="UPF0246"/>
    <property type="match status" value="1"/>
</dbReference>
<organism evidence="2 3">
    <name type="scientific">Leeuwenhoekiella aequorea</name>
    <dbReference type="NCBI Taxonomy" id="283736"/>
    <lineage>
        <taxon>Bacteria</taxon>
        <taxon>Pseudomonadati</taxon>
        <taxon>Bacteroidota</taxon>
        <taxon>Flavobacteriia</taxon>
        <taxon>Flavobacteriales</taxon>
        <taxon>Flavobacteriaceae</taxon>
        <taxon>Leeuwenhoekiella</taxon>
    </lineage>
</organism>
<dbReference type="NCBIfam" id="NF002542">
    <property type="entry name" value="PRK02101.1-3"/>
    <property type="match status" value="1"/>
</dbReference>
<comment type="similarity">
    <text evidence="1">Belongs to the UPF0246 family.</text>
</comment>
<dbReference type="RefSeq" id="WP_128756585.1">
    <property type="nucleotide sequence ID" value="NZ_QOVM01000001.1"/>
</dbReference>
<evidence type="ECO:0000256" key="1">
    <source>
        <dbReference type="HAMAP-Rule" id="MF_00652"/>
    </source>
</evidence>
<gene>
    <name evidence="2" type="ORF">DSM00_670</name>
</gene>
<dbReference type="AlphaFoldDB" id="A0A4Q0PDG0"/>
<keyword evidence="3" id="KW-1185">Reference proteome</keyword>
<dbReference type="GO" id="GO:0005829">
    <property type="term" value="C:cytosol"/>
    <property type="evidence" value="ECO:0007669"/>
    <property type="project" value="TreeGrafter"/>
</dbReference>
<dbReference type="Proteomes" id="UP000289238">
    <property type="component" value="Unassembled WGS sequence"/>
</dbReference>
<dbReference type="PANTHER" id="PTHR30283">
    <property type="entry name" value="PEROXIDE STRESS RESPONSE PROTEIN YAAA"/>
    <property type="match status" value="1"/>
</dbReference>
<proteinExistence type="inferred from homology"/>
<reference evidence="2 3" key="1">
    <citation type="submission" date="2018-07" db="EMBL/GenBank/DDBJ databases">
        <title>Leeuwenhoekiella genomics.</title>
        <authorList>
            <person name="Tahon G."/>
            <person name="Willems A."/>
        </authorList>
    </citation>
    <scope>NUCLEOTIDE SEQUENCE [LARGE SCALE GENOMIC DNA]</scope>
    <source>
        <strain evidence="2 3">LMG 22550</strain>
    </source>
</reference>
<accession>A0A4Q0PDG0</accession>
<sequence length="254" mass="29298">MKAVVSPAKSLNFDSKLPSSRATQPIFLEEADTLNKKLERKTKAEISELMNISDKLADLNYQRYKDFTVPFDKYNARPAVYTFDGDVYTGLDAYTIPTEKFDTLQDTLRILSGLYGVLKPFDLMQAYRLEMGTKLKSGRTEDLYEFWGDKITNALNDELENDELFLNLASLEYFKAVNVEKLKVPVITPIFKDYKNGKLKIISFYAKKARGSMVRYIIDKNVQTIDDLKGFDYDDYGFSEQYSDLSNNELVFVR</sequence>
<evidence type="ECO:0000313" key="3">
    <source>
        <dbReference type="Proteomes" id="UP000289238"/>
    </source>
</evidence>
<protein>
    <recommendedName>
        <fullName evidence="1">UPF0246 protein DSM00_670</fullName>
    </recommendedName>
</protein>
<dbReference type="Pfam" id="PF03883">
    <property type="entry name" value="H2O2_YaaD"/>
    <property type="match status" value="1"/>
</dbReference>
<name>A0A4Q0PDG0_9FLAO</name>
<dbReference type="InterPro" id="IPR005583">
    <property type="entry name" value="YaaA"/>
</dbReference>
<dbReference type="PANTHER" id="PTHR30283:SF4">
    <property type="entry name" value="PEROXIDE STRESS RESISTANCE PROTEIN YAAA"/>
    <property type="match status" value="1"/>
</dbReference>